<organism evidence="2 3">
    <name type="scientific">Lupinus luteus</name>
    <name type="common">European yellow lupine</name>
    <dbReference type="NCBI Taxonomy" id="3873"/>
    <lineage>
        <taxon>Eukaryota</taxon>
        <taxon>Viridiplantae</taxon>
        <taxon>Streptophyta</taxon>
        <taxon>Embryophyta</taxon>
        <taxon>Tracheophyta</taxon>
        <taxon>Spermatophyta</taxon>
        <taxon>Magnoliopsida</taxon>
        <taxon>eudicotyledons</taxon>
        <taxon>Gunneridae</taxon>
        <taxon>Pentapetalae</taxon>
        <taxon>rosids</taxon>
        <taxon>fabids</taxon>
        <taxon>Fabales</taxon>
        <taxon>Fabaceae</taxon>
        <taxon>Papilionoideae</taxon>
        <taxon>50 kb inversion clade</taxon>
        <taxon>genistoids sensu lato</taxon>
        <taxon>core genistoids</taxon>
        <taxon>Genisteae</taxon>
        <taxon>Lupinus</taxon>
    </lineage>
</organism>
<dbReference type="InterPro" id="IPR032675">
    <property type="entry name" value="LRR_dom_sf"/>
</dbReference>
<dbReference type="GO" id="GO:0006952">
    <property type="term" value="P:defense response"/>
    <property type="evidence" value="ECO:0007669"/>
    <property type="project" value="UniProtKB-KW"/>
</dbReference>
<accession>A0AAV1WGJ4</accession>
<evidence type="ECO:0008006" key="4">
    <source>
        <dbReference type="Google" id="ProtNLM"/>
    </source>
</evidence>
<evidence type="ECO:0000313" key="3">
    <source>
        <dbReference type="Proteomes" id="UP001497480"/>
    </source>
</evidence>
<dbReference type="SUPFAM" id="SSF52058">
    <property type="entry name" value="L domain-like"/>
    <property type="match status" value="1"/>
</dbReference>
<keyword evidence="3" id="KW-1185">Reference proteome</keyword>
<name>A0AAV1WGJ4_LUPLU</name>
<evidence type="ECO:0000313" key="2">
    <source>
        <dbReference type="EMBL" id="CAL0308159.1"/>
    </source>
</evidence>
<dbReference type="Proteomes" id="UP001497480">
    <property type="component" value="Unassembled WGS sequence"/>
</dbReference>
<dbReference type="PANTHER" id="PTHR36766">
    <property type="entry name" value="PLANT BROAD-SPECTRUM MILDEW RESISTANCE PROTEIN RPW8"/>
    <property type="match status" value="1"/>
</dbReference>
<gene>
    <name evidence="2" type="ORF">LLUT_LOCUS9219</name>
</gene>
<dbReference type="AlphaFoldDB" id="A0AAV1WGJ4"/>
<protein>
    <recommendedName>
        <fullName evidence="4">Disease resistance protein</fullName>
    </recommendedName>
</protein>
<dbReference type="Gene3D" id="1.20.5.4130">
    <property type="match status" value="1"/>
</dbReference>
<comment type="caution">
    <text evidence="2">The sequence shown here is derived from an EMBL/GenBank/DDBJ whole genome shotgun (WGS) entry which is preliminary data.</text>
</comment>
<evidence type="ECO:0000256" key="1">
    <source>
        <dbReference type="ARBA" id="ARBA00022821"/>
    </source>
</evidence>
<dbReference type="Gene3D" id="3.80.10.10">
    <property type="entry name" value="Ribonuclease Inhibitor"/>
    <property type="match status" value="1"/>
</dbReference>
<reference evidence="2 3" key="1">
    <citation type="submission" date="2024-03" db="EMBL/GenBank/DDBJ databases">
        <authorList>
            <person name="Martinez-Hernandez J."/>
        </authorList>
    </citation>
    <scope>NUCLEOTIDE SEQUENCE [LARGE SCALE GENOMIC DNA]</scope>
</reference>
<dbReference type="EMBL" id="CAXHTB010000006">
    <property type="protein sequence ID" value="CAL0308159.1"/>
    <property type="molecule type" value="Genomic_DNA"/>
</dbReference>
<sequence>MRFFVKEIKQVLHDAENMVDEFECERLRNEVANAHVNSRTKVARFFSTSNPLVFRLRMAKQIKELDKRLCRFLSLERNEKIKKVPNSICKLHSLQVLNLVGCTKLEVLPKRLRKLISLRQLGITTKEAVLPENDIVNLNSLKILNIESYENLQSLFVGIKLPILKTLAVAKCGSLKSLPLDINHFTKLETLLVDNCEYLDLTKGYDD</sequence>
<keyword evidence="1" id="KW-0611">Plant defense</keyword>
<dbReference type="PANTHER" id="PTHR36766:SF70">
    <property type="entry name" value="DISEASE RESISTANCE PROTEIN RGA4"/>
    <property type="match status" value="1"/>
</dbReference>
<proteinExistence type="predicted"/>